<keyword evidence="4" id="KW-0693">Viral RNA replication</keyword>
<evidence type="ECO:0000313" key="7">
    <source>
        <dbReference type="EMBL" id="QRW42889.1"/>
    </source>
</evidence>
<accession>A0A894KFH7</accession>
<reference evidence="7" key="1">
    <citation type="journal article" date="2020" name="Viruses">
        <title>Unmapped RNA Virus Diversity in Termites and their Symbionts.</title>
        <authorList>
            <person name="Lay C.L."/>
            <person name="Shi M."/>
            <person name="Bucek A."/>
            <person name="Bourguignon T."/>
            <person name="Lo N."/>
            <person name="Holmes E.C."/>
        </authorList>
    </citation>
    <scope>NUCLEOTIDE SEQUENCE</scope>
    <source>
        <strain evidence="7">6v_11</strain>
    </source>
</reference>
<evidence type="ECO:0000256" key="3">
    <source>
        <dbReference type="ARBA" id="ARBA00022741"/>
    </source>
</evidence>
<organism evidence="7">
    <name type="scientific">Pafsystermes virus</name>
    <dbReference type="NCBI Taxonomy" id="2796624"/>
    <lineage>
        <taxon>Viruses</taxon>
        <taxon>Riboviria</taxon>
    </lineage>
</organism>
<keyword evidence="2" id="KW-0548">Nucleotidyltransferase</keyword>
<reference evidence="7" key="2">
    <citation type="submission" date="2020-09" db="EMBL/GenBank/DDBJ databases">
        <authorList>
            <person name="Le Lay C."/>
            <person name="Shi M."/>
            <person name="Bucek A."/>
            <person name="Bourguignon T."/>
            <person name="Lo N."/>
            <person name="Holmes E.C."/>
        </authorList>
    </citation>
    <scope>NUCLEOTIDE SEQUENCE</scope>
    <source>
        <strain evidence="7">6v_11</strain>
    </source>
</reference>
<dbReference type="EMBL" id="MW052100">
    <property type="protein sequence ID" value="QRW42889.1"/>
    <property type="molecule type" value="Genomic_RNA"/>
</dbReference>
<dbReference type="GO" id="GO:0000166">
    <property type="term" value="F:nucleotide binding"/>
    <property type="evidence" value="ECO:0007669"/>
    <property type="project" value="UniProtKB-KW"/>
</dbReference>
<dbReference type="InterPro" id="IPR001205">
    <property type="entry name" value="RNA-dir_pol_C"/>
</dbReference>
<dbReference type="PRINTS" id="PR00914">
    <property type="entry name" value="LVIRUSRNAPOL"/>
</dbReference>
<dbReference type="InterPro" id="IPR043502">
    <property type="entry name" value="DNA/RNA_pol_sf"/>
</dbReference>
<proteinExistence type="predicted"/>
<evidence type="ECO:0000256" key="2">
    <source>
        <dbReference type="ARBA" id="ARBA00022695"/>
    </source>
</evidence>
<comment type="catalytic activity">
    <reaction evidence="5">
        <text>RNA(n) + a ribonucleoside 5'-triphosphate = RNA(n+1) + diphosphate</text>
        <dbReference type="Rhea" id="RHEA:21248"/>
        <dbReference type="Rhea" id="RHEA-COMP:14527"/>
        <dbReference type="Rhea" id="RHEA-COMP:17342"/>
        <dbReference type="ChEBI" id="CHEBI:33019"/>
        <dbReference type="ChEBI" id="CHEBI:61557"/>
        <dbReference type="ChEBI" id="CHEBI:140395"/>
        <dbReference type="EC" id="2.7.7.48"/>
    </reaction>
</comment>
<evidence type="ECO:0000256" key="1">
    <source>
        <dbReference type="ARBA" id="ARBA00022679"/>
    </source>
</evidence>
<protein>
    <submittedName>
        <fullName evidence="7">Putative replicase</fullName>
    </submittedName>
</protein>
<sequence>MGYFAHYSSIGQALGWDGISCRDAGNLEILRRLVRAKISALCTGTVPPADDIRLFIKSEPHSGEKLRQGRFRLISVLSLEDQVVDRYLFSSWSEADLLHVASSPCKAGWSPLPSGFAAFNAAFPGKVLATDCSSFDWTFPEWTAQLLLDLRLQQCMDPPQWYSNAVRARWAQVLRHSVVRLPDGRRFQQQRWGVMKSGWFRTIHENSGAQWLINALAALRADIPLGTIWTMGDDVILEWDDSYDVESFEAQLRQCGILVKRSSHEREFAGFVMGPGLYVRPAYRDKHLFALAYVPPSLASEVADAYACYYHLSGDREIATILAPHVTLTELQRLAWCLGVGL</sequence>
<name>A0A894KFH7_9VIRU</name>
<keyword evidence="1" id="KW-0808">Transferase</keyword>
<dbReference type="GO" id="GO:0003723">
    <property type="term" value="F:RNA binding"/>
    <property type="evidence" value="ECO:0007669"/>
    <property type="project" value="InterPro"/>
</dbReference>
<evidence type="ECO:0000259" key="6">
    <source>
        <dbReference type="Pfam" id="PF00680"/>
    </source>
</evidence>
<keyword evidence="3" id="KW-0547">Nucleotide-binding</keyword>
<evidence type="ECO:0000256" key="5">
    <source>
        <dbReference type="ARBA" id="ARBA00048744"/>
    </source>
</evidence>
<dbReference type="GO" id="GO:0003968">
    <property type="term" value="F:RNA-directed RNA polymerase activity"/>
    <property type="evidence" value="ECO:0007669"/>
    <property type="project" value="UniProtKB-EC"/>
</dbReference>
<evidence type="ECO:0000256" key="4">
    <source>
        <dbReference type="ARBA" id="ARBA00022953"/>
    </source>
</evidence>
<dbReference type="InterPro" id="IPR001795">
    <property type="entry name" value="RNA-dir_pol_luteovirus"/>
</dbReference>
<feature type="domain" description="RNA-directed RNA polymerase C-terminal" evidence="6">
    <location>
        <begin position="55"/>
        <end position="265"/>
    </location>
</feature>
<dbReference type="GO" id="GO:0006351">
    <property type="term" value="P:DNA-templated transcription"/>
    <property type="evidence" value="ECO:0007669"/>
    <property type="project" value="InterPro"/>
</dbReference>
<dbReference type="SUPFAM" id="SSF56672">
    <property type="entry name" value="DNA/RNA polymerases"/>
    <property type="match status" value="1"/>
</dbReference>
<dbReference type="Pfam" id="PF00680">
    <property type="entry name" value="RdRP_1"/>
    <property type="match status" value="1"/>
</dbReference>